<dbReference type="InterPro" id="IPR001229">
    <property type="entry name" value="Jacalin-like_lectin_dom"/>
</dbReference>
<dbReference type="InterPro" id="IPR053002">
    <property type="entry name" value="Metalloproteinase_M10B"/>
</dbReference>
<evidence type="ECO:0000256" key="1">
    <source>
        <dbReference type="SAM" id="MobiDB-lite"/>
    </source>
</evidence>
<dbReference type="InterPro" id="IPR036404">
    <property type="entry name" value="Jacalin-like_lectin_dom_sf"/>
</dbReference>
<dbReference type="Pfam" id="PF01419">
    <property type="entry name" value="Jacalin"/>
    <property type="match status" value="1"/>
</dbReference>
<dbReference type="PANTHER" id="PTHR21054">
    <property type="entry name" value="ZINC METALLOPROTEINASE-RELATED"/>
    <property type="match status" value="1"/>
</dbReference>
<evidence type="ECO:0000259" key="2">
    <source>
        <dbReference type="PROSITE" id="PS51752"/>
    </source>
</evidence>
<feature type="compositionally biased region" description="Polar residues" evidence="1">
    <location>
        <begin position="40"/>
        <end position="49"/>
    </location>
</feature>
<feature type="region of interest" description="Disordered" evidence="1">
    <location>
        <begin position="1"/>
        <end position="49"/>
    </location>
</feature>
<organism evidence="3 4">
    <name type="scientific">Myxozyma melibiosi</name>
    <dbReference type="NCBI Taxonomy" id="54550"/>
    <lineage>
        <taxon>Eukaryota</taxon>
        <taxon>Fungi</taxon>
        <taxon>Dikarya</taxon>
        <taxon>Ascomycota</taxon>
        <taxon>Saccharomycotina</taxon>
        <taxon>Lipomycetes</taxon>
        <taxon>Lipomycetales</taxon>
        <taxon>Lipomycetaceae</taxon>
        <taxon>Myxozyma</taxon>
    </lineage>
</organism>
<reference evidence="3 4" key="1">
    <citation type="submission" date="2024-03" db="EMBL/GenBank/DDBJ databases">
        <title>Genome-scale model development and genomic sequencing of the oleaginous clade Lipomyces.</title>
        <authorList>
            <consortium name="Lawrence Berkeley National Laboratory"/>
            <person name="Czajka J.J."/>
            <person name="Han Y."/>
            <person name="Kim J."/>
            <person name="Mondo S.J."/>
            <person name="Hofstad B.A."/>
            <person name="Robles A."/>
            <person name="Haridas S."/>
            <person name="Riley R."/>
            <person name="LaButti K."/>
            <person name="Pangilinan J."/>
            <person name="Andreopoulos W."/>
            <person name="Lipzen A."/>
            <person name="Yan J."/>
            <person name="Wang M."/>
            <person name="Ng V."/>
            <person name="Grigoriev I.V."/>
            <person name="Spatafora J.W."/>
            <person name="Magnuson J.K."/>
            <person name="Baker S.E."/>
            <person name="Pomraning K.R."/>
        </authorList>
    </citation>
    <scope>NUCLEOTIDE SEQUENCE [LARGE SCALE GENOMIC DNA]</scope>
    <source>
        <strain evidence="3 4">Phaff 52-87</strain>
    </source>
</reference>
<dbReference type="EMBL" id="JBBJBU010000002">
    <property type="protein sequence ID" value="KAK7206832.1"/>
    <property type="molecule type" value="Genomic_DNA"/>
</dbReference>
<dbReference type="PROSITE" id="PS51752">
    <property type="entry name" value="JACALIN_LECTIN"/>
    <property type="match status" value="1"/>
</dbReference>
<protein>
    <submittedName>
        <fullName evidence="3">Peptidase family-domain-containing protein</fullName>
    </submittedName>
</protein>
<dbReference type="Proteomes" id="UP001498771">
    <property type="component" value="Unassembled WGS sequence"/>
</dbReference>
<name>A0ABR1FAP1_9ASCO</name>
<dbReference type="InterPro" id="IPR021917">
    <property type="entry name" value="Unchr_Zn-peptidase-like"/>
</dbReference>
<accession>A0ABR1FAP1</accession>
<dbReference type="Pfam" id="PF12044">
    <property type="entry name" value="Metallopep"/>
    <property type="match status" value="1"/>
</dbReference>
<dbReference type="PANTHER" id="PTHR21054:SF2">
    <property type="entry name" value="MIP04191P"/>
    <property type="match status" value="1"/>
</dbReference>
<feature type="domain" description="Jacalin-type lectin" evidence="2">
    <location>
        <begin position="590"/>
        <end position="720"/>
    </location>
</feature>
<keyword evidence="4" id="KW-1185">Reference proteome</keyword>
<dbReference type="GeneID" id="90037617"/>
<gene>
    <name evidence="3" type="ORF">BZA70DRAFT_275166</name>
</gene>
<dbReference type="Gene3D" id="2.100.10.30">
    <property type="entry name" value="Jacalin-like lectin domain"/>
    <property type="match status" value="1"/>
</dbReference>
<dbReference type="SUPFAM" id="SSF51101">
    <property type="entry name" value="Mannose-binding lectins"/>
    <property type="match status" value="1"/>
</dbReference>
<proteinExistence type="predicted"/>
<sequence length="728" mass="80002">MGLLKKKQPRPESVYATAPSSSRPTPQVGGAYGQFPQPPSTQQINYQASPSPVPVMSATVYTAVAAAPAPNLQTRPVSTQPAAADPFAPRFYNVSQKSNLYQRVVLVHGGAGPQNTQFDASITVHHHLAEFPPLTFPVADGYFKALVHLSPGSNDLRFVFNPPPGMGSGPSSSNLQLNYTPLLQNAPLHLAIMVARDSEFKFDSPPAKTESEGNGLEAASRKLRVAGYLMQAFTGEQMSRNGMGRRTFRLDEEWAPDTLSRYDGRSRMTAKIHVIRSDKTMKEIRDADVAQQNDKGKDTGGLFDYALNAIRKHGGPFAPTPTGEDTHVAVLILDSKWDPKRNLIRGHAAIGGGSEHIKLAIFGSHSTYSWPSHIEDVVSCFSDTTPADTRIIADDCNESGQYFKAANVGIGAFMHEVGHLLGCPHQTSGVMLRDYVRLNRTFCVREPISAEHRVNICLPKDECGWNRLDMLRFRCHPMFRLPAEPIIMKSRPAIFPVENGAIATSATGIYLIELHYDGLCRAHLEYPDGPQKEVFLFEEELRTILPDKYKMKQFSLLVLGLGEQQIEIGDFSALVRSSRTDVGRAPMFDSILPEADAIPSTAAPVRVLFRQIRRIRIYHGQAVDGLEFFFESGSAMFGNRGGSPSDFVFEPTEQLIGFQVRSGAWVDAVQIITNLRRSAVYGNTKGGSATDIIPPRGYAVVGVHGYVMSWLTRIGIIYAGTEYLSSGY</sequence>
<evidence type="ECO:0000313" key="4">
    <source>
        <dbReference type="Proteomes" id="UP001498771"/>
    </source>
</evidence>
<dbReference type="RefSeq" id="XP_064769865.1">
    <property type="nucleotide sequence ID" value="XM_064912105.1"/>
</dbReference>
<comment type="caution">
    <text evidence="3">The sequence shown here is derived from an EMBL/GenBank/DDBJ whole genome shotgun (WGS) entry which is preliminary data.</text>
</comment>
<evidence type="ECO:0000313" key="3">
    <source>
        <dbReference type="EMBL" id="KAK7206832.1"/>
    </source>
</evidence>